<feature type="transmembrane region" description="Helical" evidence="2">
    <location>
        <begin position="103"/>
        <end position="123"/>
    </location>
</feature>
<protein>
    <submittedName>
        <fullName evidence="4">Uncharacterized protein</fullName>
    </submittedName>
</protein>
<accession>R0KWW0</accession>
<organism evidence="4 5">
    <name type="scientific">Nosema bombycis (strain CQ1 / CVCC 102059)</name>
    <name type="common">Microsporidian parasite</name>
    <name type="synonym">Pebrine of silkworm</name>
    <dbReference type="NCBI Taxonomy" id="578461"/>
    <lineage>
        <taxon>Eukaryota</taxon>
        <taxon>Fungi</taxon>
        <taxon>Fungi incertae sedis</taxon>
        <taxon>Microsporidia</taxon>
        <taxon>Nosematidae</taxon>
        <taxon>Nosema</taxon>
    </lineage>
</organism>
<proteinExistence type="predicted"/>
<evidence type="ECO:0000256" key="2">
    <source>
        <dbReference type="SAM" id="Phobius"/>
    </source>
</evidence>
<feature type="compositionally biased region" description="Basic and acidic residues" evidence="1">
    <location>
        <begin position="47"/>
        <end position="67"/>
    </location>
</feature>
<evidence type="ECO:0000256" key="3">
    <source>
        <dbReference type="SAM" id="SignalP"/>
    </source>
</evidence>
<sequence length="135" mass="15539">MKLNIFAVFYLLFLSVGRCRDLKRSTGFISLALSNVKVLATSMNSRTKRDNQSERNKEQKPKSKSEEEQFRISFLDLLACTMIIIFLTPFIFLFNWIFIGIGFLKLMGIIICFYIILATVAVISNPKHFTLISND</sequence>
<dbReference type="AlphaFoldDB" id="R0KWW0"/>
<keyword evidence="2" id="KW-1133">Transmembrane helix</keyword>
<keyword evidence="2" id="KW-0472">Membrane</keyword>
<feature type="region of interest" description="Disordered" evidence="1">
    <location>
        <begin position="44"/>
        <end position="67"/>
    </location>
</feature>
<gene>
    <name evidence="4" type="ORF">NBO_16g0003</name>
</gene>
<keyword evidence="2" id="KW-0812">Transmembrane</keyword>
<evidence type="ECO:0000256" key="1">
    <source>
        <dbReference type="SAM" id="MobiDB-lite"/>
    </source>
</evidence>
<dbReference type="HOGENOM" id="CLU_156028_0_0_1"/>
<dbReference type="EMBL" id="KB908924">
    <property type="protein sequence ID" value="EOB14717.1"/>
    <property type="molecule type" value="Genomic_DNA"/>
</dbReference>
<dbReference type="VEuPathDB" id="MicrosporidiaDB:NBO_16g0003"/>
<feature type="chain" id="PRO_5004354491" evidence="3">
    <location>
        <begin position="20"/>
        <end position="135"/>
    </location>
</feature>
<keyword evidence="5" id="KW-1185">Reference proteome</keyword>
<dbReference type="Proteomes" id="UP000016927">
    <property type="component" value="Unassembled WGS sequence"/>
</dbReference>
<name>R0KWW0_NOSB1</name>
<reference evidence="4 5" key="1">
    <citation type="journal article" date="2013" name="BMC Genomics">
        <title>Comparative genomics of parasitic silkworm microsporidia reveal an association between genome expansion and host adaptation.</title>
        <authorList>
            <person name="Pan G."/>
            <person name="Xu J."/>
            <person name="Li T."/>
            <person name="Xia Q."/>
            <person name="Liu S.L."/>
            <person name="Zhang G."/>
            <person name="Li S."/>
            <person name="Li C."/>
            <person name="Liu H."/>
            <person name="Yang L."/>
            <person name="Liu T."/>
            <person name="Zhang X."/>
            <person name="Wu Z."/>
            <person name="Fan W."/>
            <person name="Dang X."/>
            <person name="Xiang H."/>
            <person name="Tao M."/>
            <person name="Li Y."/>
            <person name="Hu J."/>
            <person name="Li Z."/>
            <person name="Lin L."/>
            <person name="Luo J."/>
            <person name="Geng L."/>
            <person name="Wang L."/>
            <person name="Long M."/>
            <person name="Wan Y."/>
            <person name="He N."/>
            <person name="Zhang Z."/>
            <person name="Lu C."/>
            <person name="Keeling P.J."/>
            <person name="Wang J."/>
            <person name="Xiang Z."/>
            <person name="Zhou Z."/>
        </authorList>
    </citation>
    <scope>NUCLEOTIDE SEQUENCE [LARGE SCALE GENOMIC DNA]</scope>
    <source>
        <strain evidence="5">CQ1 / CVCC 102059</strain>
    </source>
</reference>
<evidence type="ECO:0000313" key="4">
    <source>
        <dbReference type="EMBL" id="EOB14717.1"/>
    </source>
</evidence>
<evidence type="ECO:0000313" key="5">
    <source>
        <dbReference type="Proteomes" id="UP000016927"/>
    </source>
</evidence>
<feature type="signal peptide" evidence="3">
    <location>
        <begin position="1"/>
        <end position="19"/>
    </location>
</feature>
<keyword evidence="3" id="KW-0732">Signal</keyword>
<feature type="transmembrane region" description="Helical" evidence="2">
    <location>
        <begin position="74"/>
        <end position="97"/>
    </location>
</feature>